<comment type="similarity">
    <text evidence="2">Belongs to the ABC transporter superfamily. ABCB family. Multidrug resistance exporter (TC 3.A.1.201) subfamily.</text>
</comment>
<dbReference type="FunFam" id="3.40.50.300:FF:000251">
    <property type="entry name" value="ABC transporter B family member 19"/>
    <property type="match status" value="1"/>
</dbReference>
<keyword evidence="4 10" id="KW-0812">Transmembrane</keyword>
<dbReference type="Gene3D" id="3.40.50.300">
    <property type="entry name" value="P-loop containing nucleotide triphosphate hydrolases"/>
    <property type="match status" value="2"/>
</dbReference>
<keyword evidence="3" id="KW-0813">Transport</keyword>
<dbReference type="CDD" id="cd03249">
    <property type="entry name" value="ABC_MTABC3_MDL1_MDL2"/>
    <property type="match status" value="2"/>
</dbReference>
<dbReference type="GO" id="GO:0016887">
    <property type="term" value="F:ATP hydrolysis activity"/>
    <property type="evidence" value="ECO:0007669"/>
    <property type="project" value="InterPro"/>
</dbReference>
<dbReference type="GO" id="GO:0015421">
    <property type="term" value="F:ABC-type oligopeptide transporter activity"/>
    <property type="evidence" value="ECO:0007669"/>
    <property type="project" value="TreeGrafter"/>
</dbReference>
<feature type="transmembrane region" description="Helical" evidence="10">
    <location>
        <begin position="343"/>
        <end position="367"/>
    </location>
</feature>
<dbReference type="InterPro" id="IPR039421">
    <property type="entry name" value="Type_1_exporter"/>
</dbReference>
<feature type="transmembrane region" description="Helical" evidence="10">
    <location>
        <begin position="902"/>
        <end position="923"/>
    </location>
</feature>
<feature type="domain" description="ABC transporter" evidence="11">
    <location>
        <begin position="1101"/>
        <end position="1342"/>
    </location>
</feature>
<dbReference type="GO" id="GO:0005524">
    <property type="term" value="F:ATP binding"/>
    <property type="evidence" value="ECO:0007669"/>
    <property type="project" value="UniProtKB-KW"/>
</dbReference>
<feature type="transmembrane region" description="Helical" evidence="10">
    <location>
        <begin position="168"/>
        <end position="189"/>
    </location>
</feature>
<feature type="transmembrane region" description="Helical" evidence="10">
    <location>
        <begin position="395"/>
        <end position="416"/>
    </location>
</feature>
<feature type="transmembrane region" description="Helical" evidence="10">
    <location>
        <begin position="784"/>
        <end position="814"/>
    </location>
</feature>
<dbReference type="STRING" id="37360.A0A0G4J593"/>
<evidence type="ECO:0000313" key="13">
    <source>
        <dbReference type="EMBL" id="CEP02768.1"/>
    </source>
</evidence>
<feature type="transmembrane region" description="Helical" evidence="10">
    <location>
        <begin position="1001"/>
        <end position="1025"/>
    </location>
</feature>
<dbReference type="InterPro" id="IPR011527">
    <property type="entry name" value="ABC1_TM_dom"/>
</dbReference>
<feature type="transmembrane region" description="Helical" evidence="10">
    <location>
        <begin position="826"/>
        <end position="853"/>
    </location>
</feature>
<evidence type="ECO:0000256" key="8">
    <source>
        <dbReference type="ARBA" id="ARBA00022989"/>
    </source>
</evidence>
<evidence type="ECO:0000256" key="10">
    <source>
        <dbReference type="SAM" id="Phobius"/>
    </source>
</evidence>
<protein>
    <submittedName>
        <fullName evidence="13">Uncharacterized protein</fullName>
    </submittedName>
</protein>
<evidence type="ECO:0000256" key="1">
    <source>
        <dbReference type="ARBA" id="ARBA00004141"/>
    </source>
</evidence>
<dbReference type="InterPro" id="IPR003439">
    <property type="entry name" value="ABC_transporter-like_ATP-bd"/>
</dbReference>
<proteinExistence type="inferred from homology"/>
<dbReference type="CDD" id="cd18578">
    <property type="entry name" value="ABC_6TM_Pgp_ABCB1_D2_like"/>
    <property type="match status" value="1"/>
</dbReference>
<accession>A0A0G4J593</accession>
<feature type="transmembrane region" description="Helical" evidence="10">
    <location>
        <begin position="1037"/>
        <end position="1056"/>
    </location>
</feature>
<keyword evidence="8 10" id="KW-1133">Transmembrane helix</keyword>
<dbReference type="InterPro" id="IPR036640">
    <property type="entry name" value="ABC1_TM_sf"/>
</dbReference>
<keyword evidence="6" id="KW-0547">Nucleotide-binding</keyword>
<dbReference type="PANTHER" id="PTHR43394:SF11">
    <property type="entry name" value="ATP-BINDING CASSETTE TRANSPORTER"/>
    <property type="match status" value="1"/>
</dbReference>
<comment type="subcellular location">
    <subcellularLocation>
        <location evidence="1">Membrane</location>
        <topology evidence="1">Multi-pass membrane protein</topology>
    </subcellularLocation>
</comment>
<evidence type="ECO:0000256" key="6">
    <source>
        <dbReference type="ARBA" id="ARBA00022741"/>
    </source>
</evidence>
<dbReference type="SMART" id="SM00382">
    <property type="entry name" value="AAA"/>
    <property type="match status" value="2"/>
</dbReference>
<evidence type="ECO:0000259" key="12">
    <source>
        <dbReference type="PROSITE" id="PS50929"/>
    </source>
</evidence>
<dbReference type="InterPro" id="IPR003593">
    <property type="entry name" value="AAA+_ATPase"/>
</dbReference>
<keyword evidence="7" id="KW-0067">ATP-binding</keyword>
<evidence type="ECO:0000259" key="11">
    <source>
        <dbReference type="PROSITE" id="PS50893"/>
    </source>
</evidence>
<dbReference type="PROSITE" id="PS00211">
    <property type="entry name" value="ABC_TRANSPORTER_1"/>
    <property type="match status" value="2"/>
</dbReference>
<feature type="domain" description="ABC transmembrane type-1" evidence="12">
    <location>
        <begin position="114"/>
        <end position="424"/>
    </location>
</feature>
<dbReference type="PROSITE" id="PS50929">
    <property type="entry name" value="ABC_TM1F"/>
    <property type="match status" value="2"/>
</dbReference>
<dbReference type="InterPro" id="IPR017871">
    <property type="entry name" value="ABC_transporter-like_CS"/>
</dbReference>
<name>A0A0G4J593_PLABS</name>
<dbReference type="Gene3D" id="1.20.1560.10">
    <property type="entry name" value="ABC transporter type 1, transmembrane domain"/>
    <property type="match status" value="1"/>
</dbReference>
<dbReference type="InterPro" id="IPR027417">
    <property type="entry name" value="P-loop_NTPase"/>
</dbReference>
<dbReference type="OMA" id="IGMAAPY"/>
<dbReference type="PROSITE" id="PS50893">
    <property type="entry name" value="ABC_TRANSPORTER_2"/>
    <property type="match status" value="2"/>
</dbReference>
<dbReference type="Pfam" id="PF00005">
    <property type="entry name" value="ABC_tran"/>
    <property type="match status" value="2"/>
</dbReference>
<evidence type="ECO:0000256" key="4">
    <source>
        <dbReference type="ARBA" id="ARBA00022692"/>
    </source>
</evidence>
<gene>
    <name evidence="13" type="ORF">PBRA_002734</name>
</gene>
<dbReference type="GO" id="GO:0005743">
    <property type="term" value="C:mitochondrial inner membrane"/>
    <property type="evidence" value="ECO:0007669"/>
    <property type="project" value="TreeGrafter"/>
</dbReference>
<dbReference type="OrthoDB" id="6500128at2759"/>
<dbReference type="PANTHER" id="PTHR43394">
    <property type="entry name" value="ATP-DEPENDENT PERMEASE MDL1, MITOCHONDRIAL"/>
    <property type="match status" value="1"/>
</dbReference>
<evidence type="ECO:0000256" key="9">
    <source>
        <dbReference type="ARBA" id="ARBA00023136"/>
    </source>
</evidence>
<dbReference type="Pfam" id="PF00664">
    <property type="entry name" value="ABC_membrane"/>
    <property type="match status" value="2"/>
</dbReference>
<evidence type="ECO:0000256" key="7">
    <source>
        <dbReference type="ARBA" id="ARBA00022840"/>
    </source>
</evidence>
<keyword evidence="5" id="KW-0677">Repeat</keyword>
<dbReference type="GO" id="GO:0090374">
    <property type="term" value="P:oligopeptide export from mitochondrion"/>
    <property type="evidence" value="ECO:0007669"/>
    <property type="project" value="TreeGrafter"/>
</dbReference>
<dbReference type="SUPFAM" id="SSF52540">
    <property type="entry name" value="P-loop containing nucleoside triphosphate hydrolases"/>
    <property type="match status" value="2"/>
</dbReference>
<feature type="transmembrane region" description="Helical" evidence="10">
    <location>
        <begin position="265"/>
        <end position="287"/>
    </location>
</feature>
<dbReference type="CDD" id="cd18577">
    <property type="entry name" value="ABC_6TM_Pgp_ABCB1_D1_like"/>
    <property type="match status" value="1"/>
</dbReference>
<evidence type="ECO:0000256" key="3">
    <source>
        <dbReference type="ARBA" id="ARBA00022448"/>
    </source>
</evidence>
<dbReference type="Proteomes" id="UP000039324">
    <property type="component" value="Unassembled WGS sequence"/>
</dbReference>
<organism evidence="13 14">
    <name type="scientific">Plasmodiophora brassicae</name>
    <name type="common">Clubroot disease agent</name>
    <dbReference type="NCBI Taxonomy" id="37360"/>
    <lineage>
        <taxon>Eukaryota</taxon>
        <taxon>Sar</taxon>
        <taxon>Rhizaria</taxon>
        <taxon>Endomyxa</taxon>
        <taxon>Phytomyxea</taxon>
        <taxon>Plasmodiophorida</taxon>
        <taxon>Plasmodiophoridae</taxon>
        <taxon>Plasmodiophora</taxon>
    </lineage>
</organism>
<feature type="domain" description="ABC transmembrane type-1" evidence="12">
    <location>
        <begin position="788"/>
        <end position="1064"/>
    </location>
</feature>
<dbReference type="FunFam" id="3.40.50.300:FF:000916">
    <property type="entry name" value="ABC transporter B family member 9"/>
    <property type="match status" value="1"/>
</dbReference>
<reference evidence="13 14" key="1">
    <citation type="submission" date="2015-02" db="EMBL/GenBank/DDBJ databases">
        <authorList>
            <person name="Chooi Y.-H."/>
        </authorList>
    </citation>
    <scope>NUCLEOTIDE SEQUENCE [LARGE SCALE GENOMIC DNA]</scope>
    <source>
        <strain evidence="13">E3</strain>
    </source>
</reference>
<feature type="transmembrane region" description="Helical" evidence="10">
    <location>
        <begin position="929"/>
        <end position="950"/>
    </location>
</feature>
<evidence type="ECO:0000256" key="2">
    <source>
        <dbReference type="ARBA" id="ARBA00007577"/>
    </source>
</evidence>
<evidence type="ECO:0000256" key="5">
    <source>
        <dbReference type="ARBA" id="ARBA00022737"/>
    </source>
</evidence>
<keyword evidence="14" id="KW-1185">Reference proteome</keyword>
<dbReference type="EMBL" id="CDSF01000133">
    <property type="protein sequence ID" value="CEP02768.1"/>
    <property type="molecule type" value="Genomic_DNA"/>
</dbReference>
<keyword evidence="9 10" id="KW-0472">Membrane</keyword>
<feature type="domain" description="ABC transporter" evidence="11">
    <location>
        <begin position="461"/>
        <end position="707"/>
    </location>
</feature>
<evidence type="ECO:0000313" key="14">
    <source>
        <dbReference type="Proteomes" id="UP000039324"/>
    </source>
</evidence>
<sequence length="1348" mass="145944">MQDGVIPNKCCLDLWQLHGAVSVTRGRHAIDSAHALRRIRPAHGDGCYPVIRSESPHTLRRLGRTTMSTSIELEGNDPLPILPSKPDPVALVRPTRFLNLLRYATSGDWLMNGVGIIMSMATGAARPLISLVFGALIDTFAQWEAQKHVGDIITADELAQRTAHITLYFLYLGVLTLLATYFFMAPFIYTGERQTFCLRADYLKAVLRQPVAFFDKVGAGEVATRITSDTLLVQDGISDKVPLACQQITMFVAGFAVAFSRSWRLALILTSVVPIMVLSGSITNLAVSKFHTRILSSYASAGSIAEEAITSVRTVTAFGIQQRVATRYNEELAKARKQGKKKAMVTGIGFGIQFGFNYFAYSLAFYYGYILLSKGEITAGMQEPRLANAIIDKSAGNIVSVFFGVLIGSLALGQVAPDFQAFSMAKSAGAKLFQTIDIAPKIDPYDRNGKLIPESELKGHITFKDVQFAYPSRPGVVVLDGFKLDIKAGTTVAVVGASGGGKSTIVQLIERFYDPDSGTVALDGIPLTDLNLSWLRSQIGLVSQEPVLFDGTVSDNISLGFTDKQRKEMSQLERHDRIVEACKLANAHGFVMKLPQGYDSEVGERGGRLSGGQKQRIAIARAILSNPRILLLDEATSALDTASERIVQAALDAASKSRTTVVVAHRLSTVKNADRIIVLERGGHVIEDGTHVELIRAGGVYAEMVRSQQIASADRVPQPSEPLIETFSVNPVQAQDERIDAGVRAPQTVASQDVTIELTDRQPRLSSWKVLSYMFRMNRPELTITIPAFLAASANGLVYPAFAIIFATIIQLFAQPGPNTEHDANMMSLAFLLLGIATVAVTAMQNGGFGVAGELLTERIRQRALAAILRQDSSFFDYEEHSVGALTASLARDAQQVQGASGAILATILQVIVNLVACVTVSVAYGWKLALVGVCGLPLMIGSGLVRVRILAHFSEKSKEAQVACESVAAIRAVQSLSCDHDRYVAMLDEPFRDGVRNATLGTWAFALSQSMIFLVNSLVFWYGGRLIAYEGYQIDQMMVVFIALVFGSTSAGRAFGYAPDLYRAKDSGEAIIRLLEKRPLIDSDSPDGIRVDPKTVRGSIEFRNVAFCYPLRPTVPVLRGIDLDVKPGQFVALVGPSGSGKSTVVSLIERFYNVTGGSILVDGVNIADLHLSSYRSAIGIVSQEPSLFAMLTIGENVAYGAGYADSLPTQSEIEASCKEANIHDFIMSLPNGYNTPVGARGTQLSGGQKQRIAIARALIRQPRILLLDEATSALDPESERVVQEALDKAARGRTTVAIAHRLSAIQNADVIFVFQNGMIVESGNHADLFAKRGLYHDLVVEQNINAP</sequence>
<dbReference type="SUPFAM" id="SSF90123">
    <property type="entry name" value="ABC transporter transmembrane region"/>
    <property type="match status" value="2"/>
</dbReference>